<organism evidence="8 9">
    <name type="scientific">Methanoculleus taiwanensis</name>
    <dbReference type="NCBI Taxonomy" id="1550565"/>
    <lineage>
        <taxon>Archaea</taxon>
        <taxon>Methanobacteriati</taxon>
        <taxon>Methanobacteriota</taxon>
        <taxon>Stenosarchaea group</taxon>
        <taxon>Methanomicrobia</taxon>
        <taxon>Methanomicrobiales</taxon>
        <taxon>Methanomicrobiaceae</taxon>
        <taxon>Methanoculleus</taxon>
    </lineage>
</organism>
<dbReference type="GO" id="GO:0005524">
    <property type="term" value="F:ATP binding"/>
    <property type="evidence" value="ECO:0007669"/>
    <property type="project" value="UniProtKB-KW"/>
</dbReference>
<keyword evidence="3" id="KW-0235">DNA replication</keyword>
<keyword evidence="9" id="KW-1185">Reference proteome</keyword>
<comment type="caution">
    <text evidence="8">The sequence shown here is derived from an EMBL/GenBank/DDBJ whole genome shotgun (WGS) entry which is preliminary data.</text>
</comment>
<evidence type="ECO:0000256" key="4">
    <source>
        <dbReference type="ARBA" id="ARBA00022741"/>
    </source>
</evidence>
<accession>A0A498GZX8</accession>
<dbReference type="GO" id="GO:0003689">
    <property type="term" value="F:DNA clamp loader activity"/>
    <property type="evidence" value="ECO:0007669"/>
    <property type="project" value="TreeGrafter"/>
</dbReference>
<name>A0A498GZX8_9EURY</name>
<feature type="domain" description="Replication factor C C-terminal" evidence="7">
    <location>
        <begin position="251"/>
        <end position="323"/>
    </location>
</feature>
<sequence length="338" mass="37857">MLWIEKYRPKNCSEIVGQEQVIRHLASFADSGNVPHLLFTGPHGTGKSASLECFARRLYGDSWEENTSIFNAVELFSRGKSYLESEERFAHLFRKDQSLITNVKQIIKWYAALRPLDAEFKLMVFEDAQELTFEAQQALRRIMERYSATCRFIFLTTNQSAIIPAITSRCLPLFFLPIETETIRSCMETILAREEATGRIAPDDLDLIAHAAGGDLRKALLYLQVAAESGGEFDLVAISGSETGAVTASAFEALRNGNYEAARKIVESLMIDYGLTGREVIRGLARVAKREYNHPRIAIELARADYALGRAANEFVQMDALIADIVREAFREESSAAL</sequence>
<keyword evidence="4" id="KW-0547">Nucleotide-binding</keyword>
<dbReference type="SUPFAM" id="SSF48019">
    <property type="entry name" value="post-AAA+ oligomerization domain-like"/>
    <property type="match status" value="1"/>
</dbReference>
<reference evidence="8 9" key="1">
    <citation type="journal article" date="2015" name="Int. J. Syst. Evol. Microbiol.">
        <title>Methanoculleus taiwanensis sp. nov., a methanogen isolated from deep marine sediment at the deformation front area near Taiwan.</title>
        <authorList>
            <person name="Weng C.Y."/>
            <person name="Chen S.C."/>
            <person name="Lai M.C."/>
            <person name="Wu S.Y."/>
            <person name="Lin S."/>
            <person name="Yang T.F."/>
            <person name="Chen P.C."/>
        </authorList>
    </citation>
    <scope>NUCLEOTIDE SEQUENCE [LARGE SCALE GENOMIC DNA]</scope>
    <source>
        <strain evidence="8 9">CYW4</strain>
    </source>
</reference>
<gene>
    <name evidence="8" type="ORF">ABH15_11625</name>
</gene>
<dbReference type="GO" id="GO:0006281">
    <property type="term" value="P:DNA repair"/>
    <property type="evidence" value="ECO:0007669"/>
    <property type="project" value="TreeGrafter"/>
</dbReference>
<dbReference type="InterPro" id="IPR027417">
    <property type="entry name" value="P-loop_NTPase"/>
</dbReference>
<dbReference type="NCBIfam" id="NF009067">
    <property type="entry name" value="PRK12402.1"/>
    <property type="match status" value="1"/>
</dbReference>
<dbReference type="Gene3D" id="3.40.50.300">
    <property type="entry name" value="P-loop containing nucleotide triphosphate hydrolases"/>
    <property type="match status" value="1"/>
</dbReference>
<dbReference type="Gene3D" id="1.10.8.60">
    <property type="match status" value="1"/>
</dbReference>
<dbReference type="Gene3D" id="1.20.272.10">
    <property type="match status" value="1"/>
</dbReference>
<dbReference type="PANTHER" id="PTHR11669">
    <property type="entry name" value="REPLICATION FACTOR C / DNA POLYMERASE III GAMMA-TAU SUBUNIT"/>
    <property type="match status" value="1"/>
</dbReference>
<dbReference type="Pfam" id="PF08542">
    <property type="entry name" value="Rep_fac_C"/>
    <property type="match status" value="1"/>
</dbReference>
<dbReference type="RefSeq" id="WP_128694570.1">
    <property type="nucleotide sequence ID" value="NZ_LHQS01000003.1"/>
</dbReference>
<keyword evidence="5" id="KW-0067">ATP-binding</keyword>
<evidence type="ECO:0000256" key="6">
    <source>
        <dbReference type="ARBA" id="ARBA00031749"/>
    </source>
</evidence>
<dbReference type="GO" id="GO:0005663">
    <property type="term" value="C:DNA replication factor C complex"/>
    <property type="evidence" value="ECO:0007669"/>
    <property type="project" value="TreeGrafter"/>
</dbReference>
<dbReference type="GO" id="GO:0006261">
    <property type="term" value="P:DNA-templated DNA replication"/>
    <property type="evidence" value="ECO:0007669"/>
    <property type="project" value="TreeGrafter"/>
</dbReference>
<dbReference type="EMBL" id="LHQS01000003">
    <property type="protein sequence ID" value="RXE55390.1"/>
    <property type="molecule type" value="Genomic_DNA"/>
</dbReference>
<dbReference type="InterPro" id="IPR013748">
    <property type="entry name" value="Rep_factorC_C"/>
</dbReference>
<dbReference type="OrthoDB" id="7928at2157"/>
<evidence type="ECO:0000256" key="1">
    <source>
        <dbReference type="ARBA" id="ARBA00009668"/>
    </source>
</evidence>
<comment type="similarity">
    <text evidence="1">Belongs to the activator 1 small subunits family. RfcS subfamily.</text>
</comment>
<dbReference type="InterPro" id="IPR050238">
    <property type="entry name" value="DNA_Rep/Repair_Clamp_Loader"/>
</dbReference>
<dbReference type="PANTHER" id="PTHR11669:SF20">
    <property type="entry name" value="REPLICATION FACTOR C SUBUNIT 4"/>
    <property type="match status" value="1"/>
</dbReference>
<protein>
    <recommendedName>
        <fullName evidence="2">Replication factor C small subunit</fullName>
    </recommendedName>
    <alternativeName>
        <fullName evidence="6">Clamp loader small subunit</fullName>
    </alternativeName>
</protein>
<dbReference type="Proteomes" id="UP000290932">
    <property type="component" value="Unassembled WGS sequence"/>
</dbReference>
<dbReference type="Pfam" id="PF13177">
    <property type="entry name" value="DNA_pol3_delta2"/>
    <property type="match status" value="1"/>
</dbReference>
<dbReference type="InterPro" id="IPR008921">
    <property type="entry name" value="DNA_pol3_clamp-load_cplx_C"/>
</dbReference>
<dbReference type="CDD" id="cd00009">
    <property type="entry name" value="AAA"/>
    <property type="match status" value="1"/>
</dbReference>
<evidence type="ECO:0000313" key="9">
    <source>
        <dbReference type="Proteomes" id="UP000290932"/>
    </source>
</evidence>
<evidence type="ECO:0000256" key="3">
    <source>
        <dbReference type="ARBA" id="ARBA00022705"/>
    </source>
</evidence>
<evidence type="ECO:0000259" key="7">
    <source>
        <dbReference type="Pfam" id="PF08542"/>
    </source>
</evidence>
<evidence type="ECO:0000256" key="2">
    <source>
        <dbReference type="ARBA" id="ARBA00014164"/>
    </source>
</evidence>
<dbReference type="AlphaFoldDB" id="A0A498GZX8"/>
<dbReference type="GO" id="GO:0003677">
    <property type="term" value="F:DNA binding"/>
    <property type="evidence" value="ECO:0007669"/>
    <property type="project" value="InterPro"/>
</dbReference>
<dbReference type="SUPFAM" id="SSF52540">
    <property type="entry name" value="P-loop containing nucleoside triphosphate hydrolases"/>
    <property type="match status" value="1"/>
</dbReference>
<evidence type="ECO:0000256" key="5">
    <source>
        <dbReference type="ARBA" id="ARBA00022840"/>
    </source>
</evidence>
<proteinExistence type="inferred from homology"/>
<evidence type="ECO:0000313" key="8">
    <source>
        <dbReference type="EMBL" id="RXE55390.1"/>
    </source>
</evidence>